<dbReference type="EMBL" id="BPLQ01011207">
    <property type="protein sequence ID" value="GIY56613.1"/>
    <property type="molecule type" value="Genomic_DNA"/>
</dbReference>
<keyword evidence="2" id="KW-1185">Reference proteome</keyword>
<evidence type="ECO:0000313" key="2">
    <source>
        <dbReference type="Proteomes" id="UP001054837"/>
    </source>
</evidence>
<reference evidence="1 2" key="1">
    <citation type="submission" date="2021-06" db="EMBL/GenBank/DDBJ databases">
        <title>Caerostris darwini draft genome.</title>
        <authorList>
            <person name="Kono N."/>
            <person name="Arakawa K."/>
        </authorList>
    </citation>
    <scope>NUCLEOTIDE SEQUENCE [LARGE SCALE GENOMIC DNA]</scope>
</reference>
<organism evidence="1 2">
    <name type="scientific">Caerostris darwini</name>
    <dbReference type="NCBI Taxonomy" id="1538125"/>
    <lineage>
        <taxon>Eukaryota</taxon>
        <taxon>Metazoa</taxon>
        <taxon>Ecdysozoa</taxon>
        <taxon>Arthropoda</taxon>
        <taxon>Chelicerata</taxon>
        <taxon>Arachnida</taxon>
        <taxon>Araneae</taxon>
        <taxon>Araneomorphae</taxon>
        <taxon>Entelegynae</taxon>
        <taxon>Araneoidea</taxon>
        <taxon>Araneidae</taxon>
        <taxon>Caerostris</taxon>
    </lineage>
</organism>
<comment type="caution">
    <text evidence="1">The sequence shown here is derived from an EMBL/GenBank/DDBJ whole genome shotgun (WGS) entry which is preliminary data.</text>
</comment>
<gene>
    <name evidence="1" type="ORF">CDAR_98251</name>
</gene>
<proteinExistence type="predicted"/>
<evidence type="ECO:0000313" key="1">
    <source>
        <dbReference type="EMBL" id="GIY56613.1"/>
    </source>
</evidence>
<protein>
    <submittedName>
        <fullName evidence="1">Uncharacterized protein</fullName>
    </submittedName>
</protein>
<dbReference type="AlphaFoldDB" id="A0AAV4UFN0"/>
<accession>A0AAV4UFN0</accession>
<dbReference type="Proteomes" id="UP001054837">
    <property type="component" value="Unassembled WGS sequence"/>
</dbReference>
<sequence>MAGSNGRPVCIAGSESNRIEPCNCATLAKEIAIRSKTGEDEMPVCDASFSVSVEFTIIHFPETSSLSASDVLHDHEFNCSPFRPIQHLPRRALSEFKKVTFKTGTVSPPVLEPPALNSVHGVGFF</sequence>
<name>A0AAV4UFN0_9ARAC</name>